<dbReference type="EMBL" id="BAAAPC010000017">
    <property type="protein sequence ID" value="GAA2007206.1"/>
    <property type="molecule type" value="Genomic_DNA"/>
</dbReference>
<sequence length="100" mass="10522">MMGSESAVVGAVIHLMISAFIGLVFGVIAGSLAQRIGPLLGAGAAYGVVWWVLGPLVIMPTMMGMPMFNINQTAMMSLMGHVIYGLVTAVAFFFLSRRSA</sequence>
<evidence type="ECO:0000313" key="3">
    <source>
        <dbReference type="Proteomes" id="UP001501585"/>
    </source>
</evidence>
<accession>A0ABP5EVY6</accession>
<feature type="transmembrane region" description="Helical" evidence="1">
    <location>
        <begin position="78"/>
        <end position="95"/>
    </location>
</feature>
<protein>
    <recommendedName>
        <fullName evidence="4">DUF1440 domain-containing protein</fullName>
    </recommendedName>
</protein>
<feature type="transmembrane region" description="Helical" evidence="1">
    <location>
        <begin position="39"/>
        <end position="58"/>
    </location>
</feature>
<keyword evidence="3" id="KW-1185">Reference proteome</keyword>
<proteinExistence type="predicted"/>
<feature type="transmembrane region" description="Helical" evidence="1">
    <location>
        <begin position="12"/>
        <end position="32"/>
    </location>
</feature>
<comment type="caution">
    <text evidence="2">The sequence shown here is derived from an EMBL/GenBank/DDBJ whole genome shotgun (WGS) entry which is preliminary data.</text>
</comment>
<dbReference type="Proteomes" id="UP001501585">
    <property type="component" value="Unassembled WGS sequence"/>
</dbReference>
<keyword evidence="1" id="KW-0812">Transmembrane</keyword>
<reference evidence="3" key="1">
    <citation type="journal article" date="2019" name="Int. J. Syst. Evol. Microbiol.">
        <title>The Global Catalogue of Microorganisms (GCM) 10K type strain sequencing project: providing services to taxonomists for standard genome sequencing and annotation.</title>
        <authorList>
            <consortium name="The Broad Institute Genomics Platform"/>
            <consortium name="The Broad Institute Genome Sequencing Center for Infectious Disease"/>
            <person name="Wu L."/>
            <person name="Ma J."/>
        </authorList>
    </citation>
    <scope>NUCLEOTIDE SEQUENCE [LARGE SCALE GENOMIC DNA]</scope>
    <source>
        <strain evidence="3">JCM 15313</strain>
    </source>
</reference>
<evidence type="ECO:0000256" key="1">
    <source>
        <dbReference type="SAM" id="Phobius"/>
    </source>
</evidence>
<keyword evidence="1" id="KW-1133">Transmembrane helix</keyword>
<evidence type="ECO:0008006" key="4">
    <source>
        <dbReference type="Google" id="ProtNLM"/>
    </source>
</evidence>
<keyword evidence="1" id="KW-0472">Membrane</keyword>
<evidence type="ECO:0000313" key="2">
    <source>
        <dbReference type="EMBL" id="GAA2007206.1"/>
    </source>
</evidence>
<gene>
    <name evidence="2" type="ORF">GCM10009799_38460</name>
</gene>
<organism evidence="2 3">
    <name type="scientific">Nocardiopsis rhodophaea</name>
    <dbReference type="NCBI Taxonomy" id="280238"/>
    <lineage>
        <taxon>Bacteria</taxon>
        <taxon>Bacillati</taxon>
        <taxon>Actinomycetota</taxon>
        <taxon>Actinomycetes</taxon>
        <taxon>Streptosporangiales</taxon>
        <taxon>Nocardiopsidaceae</taxon>
        <taxon>Nocardiopsis</taxon>
    </lineage>
</organism>
<name>A0ABP5EVY6_9ACTN</name>